<gene>
    <name evidence="1" type="ORF">M976_02889</name>
</gene>
<dbReference type="Pfam" id="PF09684">
    <property type="entry name" value="Tail_P2_I"/>
    <property type="match status" value="1"/>
</dbReference>
<organism evidence="1 2">
    <name type="scientific">Buttiauxella ferragutiae ATCC 51602</name>
    <dbReference type="NCBI Taxonomy" id="1354252"/>
    <lineage>
        <taxon>Bacteria</taxon>
        <taxon>Pseudomonadati</taxon>
        <taxon>Pseudomonadota</taxon>
        <taxon>Gammaproteobacteria</taxon>
        <taxon>Enterobacterales</taxon>
        <taxon>Enterobacteriaceae</taxon>
        <taxon>Buttiauxella</taxon>
    </lineage>
</organism>
<dbReference type="NCBIfam" id="TIGR01634">
    <property type="entry name" value="tail_P2_I"/>
    <property type="match status" value="1"/>
</dbReference>
<accession>A0ABX2W7C9</accession>
<evidence type="ECO:0000313" key="2">
    <source>
        <dbReference type="Proteomes" id="UP000078407"/>
    </source>
</evidence>
<proteinExistence type="predicted"/>
<reference evidence="1 2" key="1">
    <citation type="submission" date="2016-04" db="EMBL/GenBank/DDBJ databases">
        <title>ATOL: Assembling a taxonomically balanced genome-scale reconstruction of the evolutionary history of the Enterobacteriaceae.</title>
        <authorList>
            <person name="Plunkett G.III."/>
            <person name="Neeno-Eckwall E.C."/>
            <person name="Glasner J.D."/>
            <person name="Perna N.T."/>
        </authorList>
    </citation>
    <scope>NUCLEOTIDE SEQUENCE [LARGE SCALE GENOMIC DNA]</scope>
    <source>
        <strain evidence="1 2">ATCC 51602</strain>
    </source>
</reference>
<sequence length="181" mass="20389">MDKLKTLLPPNASPPEIALESTHAERIEAIPVPIKQIRRPLLTPRVFIPWLAWDNGVTWWEDSWTEFQKRQVVKSAPEINKRRGTIGAIKRALASVDYLTEVIEWYQETPKAQPYTFKVILYGSGISEEILEKLVNQINDAKNVRSHLSEIGIAPQAIEGKFYMGGAVVATITARIGIKSI</sequence>
<comment type="caution">
    <text evidence="1">The sequence shown here is derived from an EMBL/GenBank/DDBJ whole genome shotgun (WGS) entry which is preliminary data.</text>
</comment>
<keyword evidence="2" id="KW-1185">Reference proteome</keyword>
<evidence type="ECO:0000313" key="1">
    <source>
        <dbReference type="EMBL" id="OAT26728.1"/>
    </source>
</evidence>
<dbReference type="Proteomes" id="UP000078407">
    <property type="component" value="Unassembled WGS sequence"/>
</dbReference>
<dbReference type="InterPro" id="IPR006521">
    <property type="entry name" value="Tail_protein_I"/>
</dbReference>
<protein>
    <submittedName>
        <fullName evidence="1">Tail protein I</fullName>
    </submittedName>
</protein>
<name>A0ABX2W7C9_9ENTR</name>
<dbReference type="EMBL" id="LXEQ01000045">
    <property type="protein sequence ID" value="OAT26728.1"/>
    <property type="molecule type" value="Genomic_DNA"/>
</dbReference>
<dbReference type="RefSeq" id="WP_064545984.1">
    <property type="nucleotide sequence ID" value="NZ_LXEQ01000045.1"/>
</dbReference>